<sequence length="118" mass="12382">MWDAEAIDTLTETVMTRLLVEAAEARAVAIELAARLAVDRPELPALALALPFSLAAATIEEMLGAAPAARIAALDAWRVAALIGTDVLVLKGGEGDASIADLWSLWRRGDEVFGSVQG</sequence>
<protein>
    <submittedName>
        <fullName evidence="1">Uncharacterized protein</fullName>
    </submittedName>
</protein>
<dbReference type="Proteomes" id="UP000244810">
    <property type="component" value="Unassembled WGS sequence"/>
</dbReference>
<organism evidence="1 2">
    <name type="scientific">Pararhodobacter aggregans</name>
    <dbReference type="NCBI Taxonomy" id="404875"/>
    <lineage>
        <taxon>Bacteria</taxon>
        <taxon>Pseudomonadati</taxon>
        <taxon>Pseudomonadota</taxon>
        <taxon>Alphaproteobacteria</taxon>
        <taxon>Rhodobacterales</taxon>
        <taxon>Paracoccaceae</taxon>
        <taxon>Pararhodobacter</taxon>
    </lineage>
</organism>
<proteinExistence type="predicted"/>
<comment type="caution">
    <text evidence="1">The sequence shown here is derived from an EMBL/GenBank/DDBJ whole genome shotgun (WGS) entry which is preliminary data.</text>
</comment>
<reference evidence="1 2" key="1">
    <citation type="journal article" date="2011" name="Syst. Appl. Microbiol.">
        <title>Defluviimonas denitrificans gen. nov., sp. nov., and Pararhodobacter aggregans gen. nov., sp. nov., non-phototrophic Rhodobacteraceae from the biofilter of a marine aquaculture.</title>
        <authorList>
            <person name="Foesel B.U."/>
            <person name="Drake H.L."/>
            <person name="Schramm A."/>
        </authorList>
    </citation>
    <scope>NUCLEOTIDE SEQUENCE [LARGE SCALE GENOMIC DNA]</scope>
    <source>
        <strain evidence="1 2">D1-19</strain>
    </source>
</reference>
<accession>A0A2T7UUS1</accession>
<dbReference type="EMBL" id="QDDR01000002">
    <property type="protein sequence ID" value="PVE48328.1"/>
    <property type="molecule type" value="Genomic_DNA"/>
</dbReference>
<gene>
    <name evidence="1" type="ORF">DDE23_04445</name>
</gene>
<keyword evidence="2" id="KW-1185">Reference proteome</keyword>
<evidence type="ECO:0000313" key="1">
    <source>
        <dbReference type="EMBL" id="PVE48328.1"/>
    </source>
</evidence>
<dbReference type="AlphaFoldDB" id="A0A2T7UUS1"/>
<name>A0A2T7UUS1_9RHOB</name>
<evidence type="ECO:0000313" key="2">
    <source>
        <dbReference type="Proteomes" id="UP000244810"/>
    </source>
</evidence>